<dbReference type="Proteomes" id="UP001164746">
    <property type="component" value="Chromosome 7"/>
</dbReference>
<name>A0ABY7EPG6_MYAAR</name>
<accession>A0ABY7EPG6</accession>
<protein>
    <submittedName>
        <fullName evidence="2">Uncharacterized protein</fullName>
    </submittedName>
</protein>
<feature type="region of interest" description="Disordered" evidence="1">
    <location>
        <begin position="73"/>
        <end position="97"/>
    </location>
</feature>
<evidence type="ECO:0000313" key="3">
    <source>
        <dbReference type="Proteomes" id="UP001164746"/>
    </source>
</evidence>
<evidence type="ECO:0000256" key="1">
    <source>
        <dbReference type="SAM" id="MobiDB-lite"/>
    </source>
</evidence>
<dbReference type="EMBL" id="CP111018">
    <property type="protein sequence ID" value="WAR10611.1"/>
    <property type="molecule type" value="Genomic_DNA"/>
</dbReference>
<organism evidence="2 3">
    <name type="scientific">Mya arenaria</name>
    <name type="common">Soft-shell clam</name>
    <dbReference type="NCBI Taxonomy" id="6604"/>
    <lineage>
        <taxon>Eukaryota</taxon>
        <taxon>Metazoa</taxon>
        <taxon>Spiralia</taxon>
        <taxon>Lophotrochozoa</taxon>
        <taxon>Mollusca</taxon>
        <taxon>Bivalvia</taxon>
        <taxon>Autobranchia</taxon>
        <taxon>Heteroconchia</taxon>
        <taxon>Euheterodonta</taxon>
        <taxon>Imparidentia</taxon>
        <taxon>Neoheterodontei</taxon>
        <taxon>Myida</taxon>
        <taxon>Myoidea</taxon>
        <taxon>Myidae</taxon>
        <taxon>Mya</taxon>
    </lineage>
</organism>
<reference evidence="2" key="1">
    <citation type="submission" date="2022-11" db="EMBL/GenBank/DDBJ databases">
        <title>Centuries of genome instability and evolution in soft-shell clam transmissible cancer (bioRxiv).</title>
        <authorList>
            <person name="Hart S.F.M."/>
            <person name="Yonemitsu M.A."/>
            <person name="Giersch R.M."/>
            <person name="Beal B.F."/>
            <person name="Arriagada G."/>
            <person name="Davis B.W."/>
            <person name="Ostrander E.A."/>
            <person name="Goff S.P."/>
            <person name="Metzger M.J."/>
        </authorList>
    </citation>
    <scope>NUCLEOTIDE SEQUENCE</scope>
    <source>
        <strain evidence="2">MELC-2E11</strain>
        <tissue evidence="2">Siphon/mantle</tissue>
    </source>
</reference>
<sequence>MLLKQTLFIIYNFIYIFILKCETFYDLQIHINQVCYYNTFSYAGIIEADTRSKMTSTQLTSTPASASFIDVEKTPSVSAPESQIASRKSPESPAKAVMRPFRDVKKKESLSFLDPFDITIDITLQESDEEADDDPDFEPDFHMSSVLPENLQNFPDVTFEEAVFGQEEAAESDGEEAEVASPAVGQKKIVCQEGHRSTRWCSQPTLNRGVFSGDFLISATTVLSGNNFGKMELWADMLQLKFPSASKFFRIQRTYLVPSVDRYWKTHQQDLFQSLRGKDVVILGVLLEMF</sequence>
<evidence type="ECO:0000313" key="2">
    <source>
        <dbReference type="EMBL" id="WAR10611.1"/>
    </source>
</evidence>
<feature type="compositionally biased region" description="Polar residues" evidence="1">
    <location>
        <begin position="75"/>
        <end position="86"/>
    </location>
</feature>
<dbReference type="PANTHER" id="PTHR31751">
    <property type="entry name" value="SI:CH211-108C17.2-RELATED-RELATED"/>
    <property type="match status" value="1"/>
</dbReference>
<keyword evidence="3" id="KW-1185">Reference proteome</keyword>
<proteinExistence type="predicted"/>
<gene>
    <name evidence="2" type="ORF">MAR_035687</name>
</gene>